<evidence type="ECO:0000256" key="1">
    <source>
        <dbReference type="SAM" id="MobiDB-lite"/>
    </source>
</evidence>
<organism evidence="2 3">
    <name type="scientific">Cinchona calisaya</name>
    <dbReference type="NCBI Taxonomy" id="153742"/>
    <lineage>
        <taxon>Eukaryota</taxon>
        <taxon>Viridiplantae</taxon>
        <taxon>Streptophyta</taxon>
        <taxon>Embryophyta</taxon>
        <taxon>Tracheophyta</taxon>
        <taxon>Spermatophyta</taxon>
        <taxon>Magnoliopsida</taxon>
        <taxon>eudicotyledons</taxon>
        <taxon>Gunneridae</taxon>
        <taxon>Pentapetalae</taxon>
        <taxon>asterids</taxon>
        <taxon>lamiids</taxon>
        <taxon>Gentianales</taxon>
        <taxon>Rubiaceae</taxon>
        <taxon>Cinchonoideae</taxon>
        <taxon>Cinchoneae</taxon>
        <taxon>Cinchona</taxon>
    </lineage>
</organism>
<sequence>MGARLERSGKTFRNILDDGKPKQVIAVEVKKTNEKIALETLPCQSFTLSLDKETTTIPVHDVVPIIQDHPVEDEQNDSSYSEAADDSEADKLMIQQWKPGRKALLGPSFSRWLPVEEKVLFENEDRPSAGPIFRLEPHTVPFHSQWPTSAAALFRQSTLALFSTRAPRHRDPEHFVMRVLCP</sequence>
<evidence type="ECO:0000313" key="3">
    <source>
        <dbReference type="Proteomes" id="UP001630127"/>
    </source>
</evidence>
<gene>
    <name evidence="2" type="ORF">ACH5RR_018089</name>
</gene>
<proteinExistence type="predicted"/>
<dbReference type="AlphaFoldDB" id="A0ABD2ZNL8"/>
<evidence type="ECO:0000313" key="2">
    <source>
        <dbReference type="EMBL" id="KAL3519940.1"/>
    </source>
</evidence>
<dbReference type="EMBL" id="JBJUIK010000008">
    <property type="protein sequence ID" value="KAL3519940.1"/>
    <property type="molecule type" value="Genomic_DNA"/>
</dbReference>
<dbReference type="Proteomes" id="UP001630127">
    <property type="component" value="Unassembled WGS sequence"/>
</dbReference>
<name>A0ABD2ZNL8_9GENT</name>
<reference evidence="2 3" key="1">
    <citation type="submission" date="2024-11" db="EMBL/GenBank/DDBJ databases">
        <title>A near-complete genome assembly of Cinchona calisaya.</title>
        <authorList>
            <person name="Lian D.C."/>
            <person name="Zhao X.W."/>
            <person name="Wei L."/>
        </authorList>
    </citation>
    <scope>NUCLEOTIDE SEQUENCE [LARGE SCALE GENOMIC DNA]</scope>
    <source>
        <tissue evidence="2">Nenye</tissue>
    </source>
</reference>
<accession>A0ABD2ZNL8</accession>
<protein>
    <submittedName>
        <fullName evidence="2">Uncharacterized protein</fullName>
    </submittedName>
</protein>
<keyword evidence="3" id="KW-1185">Reference proteome</keyword>
<comment type="caution">
    <text evidence="2">The sequence shown here is derived from an EMBL/GenBank/DDBJ whole genome shotgun (WGS) entry which is preliminary data.</text>
</comment>
<feature type="region of interest" description="Disordered" evidence="1">
    <location>
        <begin position="69"/>
        <end position="88"/>
    </location>
</feature>